<dbReference type="KEGG" id="nta:107807383"/>
<dbReference type="RefSeq" id="XP_016487226.1">
    <property type="nucleotide sequence ID" value="XM_016631740.1"/>
</dbReference>
<dbReference type="OrthoDB" id="1491145at2759"/>
<reference evidence="1" key="1">
    <citation type="submission" date="2025-08" db="UniProtKB">
        <authorList>
            <consortium name="RefSeq"/>
        </authorList>
    </citation>
    <scope>IDENTIFICATION</scope>
</reference>
<protein>
    <submittedName>
        <fullName evidence="1">Uncharacterized mitochondrial protein AtMg00810-like</fullName>
    </submittedName>
</protein>
<accession>A0A1S4BEI4</accession>
<name>A0A1S4BEI4_TOBAC</name>
<organism evidence="1">
    <name type="scientific">Nicotiana tabacum</name>
    <name type="common">Common tobacco</name>
    <dbReference type="NCBI Taxonomy" id="4097"/>
    <lineage>
        <taxon>Eukaryota</taxon>
        <taxon>Viridiplantae</taxon>
        <taxon>Streptophyta</taxon>
        <taxon>Embryophyta</taxon>
        <taxon>Tracheophyta</taxon>
        <taxon>Spermatophyta</taxon>
        <taxon>Magnoliopsida</taxon>
        <taxon>eudicotyledons</taxon>
        <taxon>Gunneridae</taxon>
        <taxon>Pentapetalae</taxon>
        <taxon>asterids</taxon>
        <taxon>lamiids</taxon>
        <taxon>Solanales</taxon>
        <taxon>Solanaceae</taxon>
        <taxon>Nicotianoideae</taxon>
        <taxon>Nicotianeae</taxon>
        <taxon>Nicotiana</taxon>
    </lineage>
</organism>
<dbReference type="PANTHER" id="PTHR11439">
    <property type="entry name" value="GAG-POL-RELATED RETROTRANSPOSON"/>
    <property type="match status" value="1"/>
</dbReference>
<dbReference type="PaxDb" id="4097-A0A1S4BEI4"/>
<dbReference type="AlphaFoldDB" id="A0A1S4BEI4"/>
<sequence length="115" mass="12364">MLGCKPCATQIASGSKHSSLDDTPLSDHQAYQIIVGALQYITLTRLDLRYVVNHARHFMANPITAGCPTIHCSTTGFCIYFGDNLISSGSKKKPTVARASAEDEYKALATSASEI</sequence>
<proteinExistence type="predicted"/>
<dbReference type="OMA" id="HARHFMA"/>
<dbReference type="PANTHER" id="PTHR11439:SF463">
    <property type="entry name" value="REVERSE TRANSCRIPTASE TY1_COPIA-TYPE DOMAIN-CONTAINING PROTEIN"/>
    <property type="match status" value="1"/>
</dbReference>
<evidence type="ECO:0000313" key="1">
    <source>
        <dbReference type="RefSeq" id="XP_016487226.1"/>
    </source>
</evidence>
<gene>
    <name evidence="1" type="primary">LOC107807383</name>
</gene>